<evidence type="ECO:0000313" key="3">
    <source>
        <dbReference type="EMBL" id="QEM10762.1"/>
    </source>
</evidence>
<dbReference type="Proteomes" id="UP000251402">
    <property type="component" value="Chromosome"/>
</dbReference>
<dbReference type="PANTHER" id="PTHR40446:SF2">
    <property type="entry name" value="N-ACETYLGLUCOSAMINE-1-PHOSPHODIESTER ALPHA-N-ACETYLGLUCOSAMINIDASE"/>
    <property type="match status" value="1"/>
</dbReference>
<evidence type="ECO:0000259" key="2">
    <source>
        <dbReference type="Pfam" id="PF09992"/>
    </source>
</evidence>
<name>A0A5C1HY62_9SPHI</name>
<keyword evidence="3" id="KW-0326">Glycosidase</keyword>
<dbReference type="Pfam" id="PF09992">
    <property type="entry name" value="NAGPA"/>
    <property type="match status" value="1"/>
</dbReference>
<keyword evidence="4" id="KW-1185">Reference proteome</keyword>
<dbReference type="EMBL" id="CP043450">
    <property type="protein sequence ID" value="QEM10762.1"/>
    <property type="molecule type" value="Genomic_DNA"/>
</dbReference>
<feature type="signal peptide" evidence="1">
    <location>
        <begin position="1"/>
        <end position="20"/>
    </location>
</feature>
<evidence type="ECO:0000256" key="1">
    <source>
        <dbReference type="SAM" id="SignalP"/>
    </source>
</evidence>
<keyword evidence="3" id="KW-0378">Hydrolase</keyword>
<dbReference type="RefSeq" id="WP_112565767.1">
    <property type="nucleotide sequence ID" value="NZ_CP043450.1"/>
</dbReference>
<sequence>MRLSVVFVLLFVLCAGEVSAQTDSVNFKRVEWETKRLAPGIRLRQAWFRGKTLFKSNQFISVLEIKPKIKNRLSIAFEPKVKRTTSDFGSGSMAIAAINGTFFDVKNGGSVDFIRAGGQIINENHLEKNNTRARHQQAALVIKNGALHIDEWDGSTDWEKNLDGEDVMLTGPLLLHNDKQAKLDSNTFNVARHPRSAMAVTDNNRVLMITVDGRDANSAGMSLFELRQVLRWLHCRDGVNLDGGGSTTLWTKAQGVVNYPSDNGKWDHKGQRRVANVILVKRN</sequence>
<protein>
    <submittedName>
        <fullName evidence="3">Phosphodiester glycosidase family protein</fullName>
    </submittedName>
</protein>
<evidence type="ECO:0000313" key="4">
    <source>
        <dbReference type="Proteomes" id="UP000251402"/>
    </source>
</evidence>
<proteinExistence type="predicted"/>
<accession>A0A5C1HY62</accession>
<dbReference type="OrthoDB" id="9809781at2"/>
<dbReference type="KEGG" id="mrub:DEO27_012250"/>
<gene>
    <name evidence="3" type="ORF">DEO27_012250</name>
</gene>
<keyword evidence="1" id="KW-0732">Signal</keyword>
<feature type="domain" description="Phosphodiester glycosidase" evidence="2">
    <location>
        <begin position="94"/>
        <end position="280"/>
    </location>
</feature>
<reference evidence="3" key="1">
    <citation type="submission" date="2019-08" db="EMBL/GenBank/DDBJ databases">
        <title>Comparative genome analysis confer to the adaptation heavy metal polluted environment.</title>
        <authorList>
            <person name="Li Y."/>
        </authorList>
    </citation>
    <scope>NUCLEOTIDE SEQUENCE [LARGE SCALE GENOMIC DNA]</scope>
    <source>
        <strain evidence="3">P1</strain>
    </source>
</reference>
<dbReference type="GO" id="GO:0016798">
    <property type="term" value="F:hydrolase activity, acting on glycosyl bonds"/>
    <property type="evidence" value="ECO:0007669"/>
    <property type="project" value="UniProtKB-KW"/>
</dbReference>
<organism evidence="3 4">
    <name type="scientific">Mucilaginibacter rubeus</name>
    <dbReference type="NCBI Taxonomy" id="2027860"/>
    <lineage>
        <taxon>Bacteria</taxon>
        <taxon>Pseudomonadati</taxon>
        <taxon>Bacteroidota</taxon>
        <taxon>Sphingobacteriia</taxon>
        <taxon>Sphingobacteriales</taxon>
        <taxon>Sphingobacteriaceae</taxon>
        <taxon>Mucilaginibacter</taxon>
    </lineage>
</organism>
<dbReference type="PANTHER" id="PTHR40446">
    <property type="entry name" value="N-ACETYLGLUCOSAMINE-1-PHOSPHODIESTER ALPHA-N-ACETYLGLUCOSAMINIDASE"/>
    <property type="match status" value="1"/>
</dbReference>
<dbReference type="InterPro" id="IPR018711">
    <property type="entry name" value="NAGPA"/>
</dbReference>
<feature type="chain" id="PRO_5022851450" evidence="1">
    <location>
        <begin position="21"/>
        <end position="283"/>
    </location>
</feature>
<dbReference type="AlphaFoldDB" id="A0A5C1HY62"/>